<keyword evidence="7 9" id="KW-0326">Glycosidase</keyword>
<name>A0AAW0BRW5_9AGAR</name>
<comment type="caution">
    <text evidence="13">The sequence shown here is derived from an EMBL/GenBank/DDBJ whole genome shotgun (WGS) entry which is preliminary data.</text>
</comment>
<dbReference type="Pfam" id="PF00331">
    <property type="entry name" value="Glyco_hydro_10"/>
    <property type="match status" value="1"/>
</dbReference>
<feature type="signal peptide" evidence="11">
    <location>
        <begin position="1"/>
        <end position="19"/>
    </location>
</feature>
<evidence type="ECO:0000259" key="12">
    <source>
        <dbReference type="PROSITE" id="PS51760"/>
    </source>
</evidence>
<dbReference type="EMBL" id="JAYKXP010000088">
    <property type="protein sequence ID" value="KAK7028843.1"/>
    <property type="molecule type" value="Genomic_DNA"/>
</dbReference>
<evidence type="ECO:0000313" key="14">
    <source>
        <dbReference type="Proteomes" id="UP001383192"/>
    </source>
</evidence>
<dbReference type="PANTHER" id="PTHR31490:SF88">
    <property type="entry name" value="BETA-XYLANASE"/>
    <property type="match status" value="1"/>
</dbReference>
<dbReference type="InterPro" id="IPR044846">
    <property type="entry name" value="GH10"/>
</dbReference>
<evidence type="ECO:0000256" key="4">
    <source>
        <dbReference type="ARBA" id="ARBA00022729"/>
    </source>
</evidence>
<evidence type="ECO:0000256" key="1">
    <source>
        <dbReference type="ARBA" id="ARBA00000681"/>
    </source>
</evidence>
<feature type="compositionally biased region" description="Polar residues" evidence="10">
    <location>
        <begin position="341"/>
        <end position="350"/>
    </location>
</feature>
<gene>
    <name evidence="13" type="ORF">VNI00_014856</name>
</gene>
<protein>
    <recommendedName>
        <fullName evidence="9">Beta-xylanase</fullName>
        <ecNumber evidence="9">3.2.1.8</ecNumber>
    </recommendedName>
</protein>
<keyword evidence="5 9" id="KW-0378">Hydrolase</keyword>
<dbReference type="Proteomes" id="UP001383192">
    <property type="component" value="Unassembled WGS sequence"/>
</dbReference>
<dbReference type="Gene3D" id="3.20.20.80">
    <property type="entry name" value="Glycosidases"/>
    <property type="match status" value="1"/>
</dbReference>
<evidence type="ECO:0000256" key="11">
    <source>
        <dbReference type="SAM" id="SignalP"/>
    </source>
</evidence>
<dbReference type="PROSITE" id="PS51760">
    <property type="entry name" value="GH10_2"/>
    <property type="match status" value="1"/>
</dbReference>
<evidence type="ECO:0000256" key="5">
    <source>
        <dbReference type="ARBA" id="ARBA00022801"/>
    </source>
</evidence>
<dbReference type="SMART" id="SM00633">
    <property type="entry name" value="Glyco_10"/>
    <property type="match status" value="1"/>
</dbReference>
<evidence type="ECO:0000256" key="2">
    <source>
        <dbReference type="ARBA" id="ARBA00007495"/>
    </source>
</evidence>
<dbReference type="InterPro" id="IPR001000">
    <property type="entry name" value="GH10_dom"/>
</dbReference>
<keyword evidence="8 9" id="KW-0624">Polysaccharide degradation</keyword>
<evidence type="ECO:0000256" key="9">
    <source>
        <dbReference type="RuleBase" id="RU361174"/>
    </source>
</evidence>
<feature type="chain" id="PRO_5043609128" description="Beta-xylanase" evidence="11">
    <location>
        <begin position="20"/>
        <end position="350"/>
    </location>
</feature>
<dbReference type="EC" id="3.2.1.8" evidence="9"/>
<keyword evidence="4 11" id="KW-0732">Signal</keyword>
<evidence type="ECO:0000313" key="13">
    <source>
        <dbReference type="EMBL" id="KAK7028843.1"/>
    </source>
</evidence>
<evidence type="ECO:0000256" key="6">
    <source>
        <dbReference type="ARBA" id="ARBA00023277"/>
    </source>
</evidence>
<evidence type="ECO:0000256" key="8">
    <source>
        <dbReference type="ARBA" id="ARBA00023326"/>
    </source>
</evidence>
<dbReference type="PRINTS" id="PR00134">
    <property type="entry name" value="GLHYDRLASE10"/>
</dbReference>
<dbReference type="InterPro" id="IPR017853">
    <property type="entry name" value="GH"/>
</dbReference>
<comment type="catalytic activity">
    <reaction evidence="1 9">
        <text>Endohydrolysis of (1-&gt;4)-beta-D-xylosidic linkages in xylans.</text>
        <dbReference type="EC" id="3.2.1.8"/>
    </reaction>
</comment>
<accession>A0AAW0BRW5</accession>
<dbReference type="AlphaFoldDB" id="A0AAW0BRW5"/>
<reference evidence="13 14" key="1">
    <citation type="submission" date="2024-01" db="EMBL/GenBank/DDBJ databases">
        <title>A draft genome for a cacao thread blight-causing isolate of Paramarasmius palmivorus.</title>
        <authorList>
            <person name="Baruah I.K."/>
            <person name="Bukari Y."/>
            <person name="Amoako-Attah I."/>
            <person name="Meinhardt L.W."/>
            <person name="Bailey B.A."/>
            <person name="Cohen S.P."/>
        </authorList>
    </citation>
    <scope>NUCLEOTIDE SEQUENCE [LARGE SCALE GENOMIC DNA]</scope>
    <source>
        <strain evidence="13 14">GH-12</strain>
    </source>
</reference>
<organism evidence="13 14">
    <name type="scientific">Paramarasmius palmivorus</name>
    <dbReference type="NCBI Taxonomy" id="297713"/>
    <lineage>
        <taxon>Eukaryota</taxon>
        <taxon>Fungi</taxon>
        <taxon>Dikarya</taxon>
        <taxon>Basidiomycota</taxon>
        <taxon>Agaricomycotina</taxon>
        <taxon>Agaricomycetes</taxon>
        <taxon>Agaricomycetidae</taxon>
        <taxon>Agaricales</taxon>
        <taxon>Marasmiineae</taxon>
        <taxon>Marasmiaceae</taxon>
        <taxon>Paramarasmius</taxon>
    </lineage>
</organism>
<feature type="region of interest" description="Disordered" evidence="10">
    <location>
        <begin position="326"/>
        <end position="350"/>
    </location>
</feature>
<comment type="similarity">
    <text evidence="2 9">Belongs to the glycosyl hydrolase 10 (cellulase F) family.</text>
</comment>
<evidence type="ECO:0000256" key="10">
    <source>
        <dbReference type="SAM" id="MobiDB-lite"/>
    </source>
</evidence>
<sequence length="350" mass="38196">MTRLSARLCLVALLPFVAGLDPLDSYFGDRYLGIFTNQNRITTAGETYNTIAETNFNAATESNACKWESIEPSQNQFNWDACDYTQNWITSRGGKFRGHTLVWHSQLASWVEGLQGSAVDDAMRNHIETVMGHYAGKAYCWDVVNEALEGDGTLRQSVFATQVGNDYIAKAFTYARAADPNAKLYYNDYGLEFPGAKQDGAFQLVSDLAAQGLIDGIGFQGHLDVGNMPPDLQGTLQRFADLGIDVAFTEVDIGTKTQDFEQQAIDYATLTSACINVANCVGITVGGVRDNESPTWRNGEYTLLFDENYNPKPAATAVAEAASGSTVSINASEPAAPATSRRLQWSQDRL</sequence>
<proteinExistence type="inferred from homology"/>
<keyword evidence="14" id="KW-1185">Reference proteome</keyword>
<dbReference type="GO" id="GO:0031176">
    <property type="term" value="F:endo-1,4-beta-xylanase activity"/>
    <property type="evidence" value="ECO:0007669"/>
    <property type="project" value="UniProtKB-EC"/>
</dbReference>
<evidence type="ECO:0000256" key="3">
    <source>
        <dbReference type="ARBA" id="ARBA00022651"/>
    </source>
</evidence>
<keyword evidence="3" id="KW-0858">Xylan degradation</keyword>
<feature type="domain" description="GH10" evidence="12">
    <location>
        <begin position="17"/>
        <end position="321"/>
    </location>
</feature>
<dbReference type="PANTHER" id="PTHR31490">
    <property type="entry name" value="GLYCOSYL HYDROLASE"/>
    <property type="match status" value="1"/>
</dbReference>
<dbReference type="SUPFAM" id="SSF51445">
    <property type="entry name" value="(Trans)glycosidases"/>
    <property type="match status" value="1"/>
</dbReference>
<keyword evidence="6 9" id="KW-0119">Carbohydrate metabolism</keyword>
<evidence type="ECO:0000256" key="7">
    <source>
        <dbReference type="ARBA" id="ARBA00023295"/>
    </source>
</evidence>
<dbReference type="GO" id="GO:0045493">
    <property type="term" value="P:xylan catabolic process"/>
    <property type="evidence" value="ECO:0007669"/>
    <property type="project" value="UniProtKB-KW"/>
</dbReference>